<proteinExistence type="predicted"/>
<organism evidence="2 4">
    <name type="scientific">Cucumis melo var. makuwa</name>
    <name type="common">Oriental melon</name>
    <dbReference type="NCBI Taxonomy" id="1194695"/>
    <lineage>
        <taxon>Eukaryota</taxon>
        <taxon>Viridiplantae</taxon>
        <taxon>Streptophyta</taxon>
        <taxon>Embryophyta</taxon>
        <taxon>Tracheophyta</taxon>
        <taxon>Spermatophyta</taxon>
        <taxon>Magnoliopsida</taxon>
        <taxon>eudicotyledons</taxon>
        <taxon>Gunneridae</taxon>
        <taxon>Pentapetalae</taxon>
        <taxon>rosids</taxon>
        <taxon>fabids</taxon>
        <taxon>Cucurbitales</taxon>
        <taxon>Cucurbitaceae</taxon>
        <taxon>Benincaseae</taxon>
        <taxon>Cucumis</taxon>
    </lineage>
</organism>
<name>A0A5A7SY96_CUCMM</name>
<dbReference type="OrthoDB" id="8042871at2759"/>
<evidence type="ECO:0000313" key="2">
    <source>
        <dbReference type="EMBL" id="KAA0036192.1"/>
    </source>
</evidence>
<dbReference type="Proteomes" id="UP000321947">
    <property type="component" value="Unassembled WGS sequence"/>
</dbReference>
<dbReference type="EMBL" id="SSTE01019715">
    <property type="protein sequence ID" value="KAA0036192.1"/>
    <property type="molecule type" value="Genomic_DNA"/>
</dbReference>
<evidence type="ECO:0000313" key="5">
    <source>
        <dbReference type="Proteomes" id="UP000321947"/>
    </source>
</evidence>
<protein>
    <submittedName>
        <fullName evidence="2">Copia-like retroelement pol polyprotein</fullName>
    </submittedName>
</protein>
<feature type="compositionally biased region" description="Polar residues" evidence="1">
    <location>
        <begin position="31"/>
        <end position="43"/>
    </location>
</feature>
<feature type="region of interest" description="Disordered" evidence="1">
    <location>
        <begin position="30"/>
        <end position="74"/>
    </location>
</feature>
<evidence type="ECO:0000256" key="1">
    <source>
        <dbReference type="SAM" id="MobiDB-lite"/>
    </source>
</evidence>
<sequence>MDQSKSLEENLDEFQKIIVDLNNIGEKMSDRNQTVIPSNSLPETYQEGKEASSNKHAVEKRDEGEALLGDNGTYDVKGTGSIQIATHNGKGSDVSNDQLLLVSQTEAIDQSKFDLYSLNRRGL</sequence>
<evidence type="ECO:0000313" key="3">
    <source>
        <dbReference type="EMBL" id="TYK19736.1"/>
    </source>
</evidence>
<evidence type="ECO:0000313" key="4">
    <source>
        <dbReference type="Proteomes" id="UP000321393"/>
    </source>
</evidence>
<dbReference type="Proteomes" id="UP000321393">
    <property type="component" value="Unassembled WGS sequence"/>
</dbReference>
<feature type="compositionally biased region" description="Basic and acidic residues" evidence="1">
    <location>
        <begin position="46"/>
        <end position="64"/>
    </location>
</feature>
<dbReference type="AlphaFoldDB" id="A0A5A7SY96"/>
<comment type="caution">
    <text evidence="2">The sequence shown here is derived from an EMBL/GenBank/DDBJ whole genome shotgun (WGS) entry which is preliminary data.</text>
</comment>
<reference evidence="4 5" key="1">
    <citation type="submission" date="2019-08" db="EMBL/GenBank/DDBJ databases">
        <title>Draft genome sequences of two oriental melons (Cucumis melo L. var makuwa).</title>
        <authorList>
            <person name="Kwon S.-Y."/>
        </authorList>
    </citation>
    <scope>NUCLEOTIDE SEQUENCE [LARGE SCALE GENOMIC DNA]</scope>
    <source>
        <strain evidence="5">cv. Chang Bougi</strain>
        <strain evidence="4">cv. SW 3</strain>
        <tissue evidence="2">Leaf</tissue>
    </source>
</reference>
<gene>
    <name evidence="3" type="ORF">E5676_scaffold214G00450</name>
    <name evidence="2" type="ORF">E6C27_scaffold69G00640</name>
</gene>
<dbReference type="EMBL" id="SSTD01006800">
    <property type="protein sequence ID" value="TYK19736.1"/>
    <property type="molecule type" value="Genomic_DNA"/>
</dbReference>
<accession>A0A5A7SY96</accession>